<proteinExistence type="predicted"/>
<dbReference type="AlphaFoldDB" id="H2BTU5"/>
<dbReference type="Proteomes" id="UP000003844">
    <property type="component" value="Unassembled WGS sequence"/>
</dbReference>
<reference evidence="3" key="1">
    <citation type="journal article" date="2012" name="Stand. Genomic Sci.">
        <title>Genome sequence of the Antarctic rhodopsins-containing flavobacterium Gillisia limnaea type strain (R-8282(T)).</title>
        <authorList>
            <person name="Riedel T."/>
            <person name="Held B."/>
            <person name="Nolan M."/>
            <person name="Lucas S."/>
            <person name="Lapidus A."/>
            <person name="Tice H."/>
            <person name="Del Rio T.G."/>
            <person name="Cheng J.F."/>
            <person name="Han C."/>
            <person name="Tapia R."/>
            <person name="Goodwin L.A."/>
            <person name="Pitluck S."/>
            <person name="Liolios K."/>
            <person name="Mavromatis K."/>
            <person name="Pagani I."/>
            <person name="Ivanova N."/>
            <person name="Mikhailova N."/>
            <person name="Pati A."/>
            <person name="Chen A."/>
            <person name="Palaniappan K."/>
            <person name="Land M."/>
            <person name="Rohde M."/>
            <person name="Tindall B.J."/>
            <person name="Detter J.C."/>
            <person name="Goker M."/>
            <person name="Bristow J."/>
            <person name="Eisen J.A."/>
            <person name="Markowitz V."/>
            <person name="Hugenholtz P."/>
            <person name="Kyrpides N.C."/>
            <person name="Klenk H.P."/>
            <person name="Woyke T."/>
        </authorList>
    </citation>
    <scope>NUCLEOTIDE SEQUENCE [LARGE SCALE GENOMIC DNA]</scope>
    <source>
        <strain evidence="3">DSM 15749 / LMG 21470 / R-8282</strain>
    </source>
</reference>
<keyword evidence="1" id="KW-0472">Membrane</keyword>
<evidence type="ECO:0000313" key="2">
    <source>
        <dbReference type="EMBL" id="EHQ03759.1"/>
    </source>
</evidence>
<keyword evidence="3" id="KW-1185">Reference proteome</keyword>
<dbReference type="EMBL" id="JH594606">
    <property type="protein sequence ID" value="EHQ03759.1"/>
    <property type="molecule type" value="Genomic_DNA"/>
</dbReference>
<sequence>MKMKIKRTHIPEKILNYRNKRISQENLMEQVWRIFEEESQKDRVILDSLNDDSEVEESNNFDFNLLEGVNIYHLSDIERICIDYRLRFLSSAIFKGELPYEAISKIKHFEKIHNTSLKGFKIMAPAKVFKLKNADDPLLFAPIGNQYYYLIHSWGTDLHPLRKVMMWPFKNLENFIVAVIFISLILTAMVPEGLFSKQQTTSEFFMVFFFMIKWVGGISIFYGVKMGKNFSSAIWRSRFYNA</sequence>
<gene>
    <name evidence="2" type="ORF">Gilli_3152</name>
</gene>
<accession>H2BTU5</accession>
<evidence type="ECO:0000256" key="1">
    <source>
        <dbReference type="SAM" id="Phobius"/>
    </source>
</evidence>
<evidence type="ECO:0000313" key="3">
    <source>
        <dbReference type="Proteomes" id="UP000003844"/>
    </source>
</evidence>
<dbReference type="HOGENOM" id="CLU_1160140_0_0_10"/>
<keyword evidence="1" id="KW-0812">Transmembrane</keyword>
<keyword evidence="1" id="KW-1133">Transmembrane helix</keyword>
<organism evidence="2 3">
    <name type="scientific">Gillisia limnaea (strain DSM 15749 / LMG 21470 / R-8282)</name>
    <dbReference type="NCBI Taxonomy" id="865937"/>
    <lineage>
        <taxon>Bacteria</taxon>
        <taxon>Pseudomonadati</taxon>
        <taxon>Bacteroidota</taxon>
        <taxon>Flavobacteriia</taxon>
        <taxon>Flavobacteriales</taxon>
        <taxon>Flavobacteriaceae</taxon>
        <taxon>Gillisia</taxon>
    </lineage>
</organism>
<dbReference type="OrthoDB" id="1425482at2"/>
<feature type="transmembrane region" description="Helical" evidence="1">
    <location>
        <begin position="203"/>
        <end position="224"/>
    </location>
</feature>
<dbReference type="STRING" id="865937.Gilli_3152"/>
<name>H2BTU5_GILLR</name>
<feature type="transmembrane region" description="Helical" evidence="1">
    <location>
        <begin position="172"/>
        <end position="191"/>
    </location>
</feature>
<protein>
    <submittedName>
        <fullName evidence="2">Membrane protein</fullName>
    </submittedName>
</protein>
<dbReference type="eggNOG" id="ENOG502ZA02">
    <property type="taxonomic scope" value="Bacteria"/>
</dbReference>